<keyword evidence="3" id="KW-1185">Reference proteome</keyword>
<gene>
    <name evidence="2" type="ORF">HF519_28095</name>
</gene>
<dbReference type="InterPro" id="IPR005303">
    <property type="entry name" value="MOCOS_middle"/>
</dbReference>
<sequence length="297" mass="31584">MTSALATVRSLHRFPVKSMQGEDLDEAIVGPAGLLGDRAYAVVDAVDGTVASAKYPRKWAALLGLRAAFVTEPRAGEAPPPVAVTFPDGVVRRSDEPGLDDALSALLGRAVRLENRPAPEAQFEEQWPDIDGLAPAGFIEATTVEHSPEGEPVSRIGIGSLAPQGTFFDLAVLHVLTTATLDALRAAAPGSDFDPRRYRPNVLLDVPGAEFAEDGWVGSSLEFGADLRVTVTMSTMRCVMTTLGQDGFTEDRDTLRTIAKHNRRTIEGMGTWACAGVYADVDGTGTVRRGDVVRVVG</sequence>
<dbReference type="Pfam" id="PF03473">
    <property type="entry name" value="MOSC"/>
    <property type="match status" value="1"/>
</dbReference>
<organism evidence="2 3">
    <name type="scientific">Pseudonocardia bannensis</name>
    <dbReference type="NCBI Taxonomy" id="630973"/>
    <lineage>
        <taxon>Bacteria</taxon>
        <taxon>Bacillati</taxon>
        <taxon>Actinomycetota</taxon>
        <taxon>Actinomycetes</taxon>
        <taxon>Pseudonocardiales</taxon>
        <taxon>Pseudonocardiaceae</taxon>
        <taxon>Pseudonocardia</taxon>
    </lineage>
</organism>
<dbReference type="Pfam" id="PF03476">
    <property type="entry name" value="MOSC_N"/>
    <property type="match status" value="1"/>
</dbReference>
<dbReference type="InterPro" id="IPR011037">
    <property type="entry name" value="Pyrv_Knase-like_insert_dom_sf"/>
</dbReference>
<dbReference type="EMBL" id="JAAXKZ010000178">
    <property type="protein sequence ID" value="NMH95345.1"/>
    <property type="molecule type" value="Genomic_DNA"/>
</dbReference>
<dbReference type="GO" id="GO:0030170">
    <property type="term" value="F:pyridoxal phosphate binding"/>
    <property type="evidence" value="ECO:0007669"/>
    <property type="project" value="InterPro"/>
</dbReference>
<dbReference type="AlphaFoldDB" id="A0A848DS50"/>
<dbReference type="GO" id="GO:0003824">
    <property type="term" value="F:catalytic activity"/>
    <property type="evidence" value="ECO:0007669"/>
    <property type="project" value="InterPro"/>
</dbReference>
<dbReference type="InterPro" id="IPR005302">
    <property type="entry name" value="MoCF_Sase_C"/>
</dbReference>
<evidence type="ECO:0000313" key="3">
    <source>
        <dbReference type="Proteomes" id="UP000586918"/>
    </source>
</evidence>
<reference evidence="2 3" key="1">
    <citation type="submission" date="2020-04" db="EMBL/GenBank/DDBJ databases">
        <authorList>
            <person name="Klaysubun C."/>
            <person name="Duangmal K."/>
            <person name="Lipun K."/>
        </authorList>
    </citation>
    <scope>NUCLEOTIDE SEQUENCE [LARGE SCALE GENOMIC DNA]</scope>
    <source>
        <strain evidence="2 3">DSM 45300</strain>
    </source>
</reference>
<dbReference type="GO" id="GO:0030151">
    <property type="term" value="F:molybdenum ion binding"/>
    <property type="evidence" value="ECO:0007669"/>
    <property type="project" value="InterPro"/>
</dbReference>
<comment type="caution">
    <text evidence="2">The sequence shown here is derived from an EMBL/GenBank/DDBJ whole genome shotgun (WGS) entry which is preliminary data.</text>
</comment>
<dbReference type="PROSITE" id="PS51340">
    <property type="entry name" value="MOSC"/>
    <property type="match status" value="1"/>
</dbReference>
<dbReference type="SUPFAM" id="SSF50800">
    <property type="entry name" value="PK beta-barrel domain-like"/>
    <property type="match status" value="1"/>
</dbReference>
<evidence type="ECO:0000313" key="2">
    <source>
        <dbReference type="EMBL" id="NMH95345.1"/>
    </source>
</evidence>
<dbReference type="Proteomes" id="UP000586918">
    <property type="component" value="Unassembled WGS sequence"/>
</dbReference>
<feature type="domain" description="MOSC" evidence="1">
    <location>
        <begin position="142"/>
        <end position="296"/>
    </location>
</feature>
<protein>
    <submittedName>
        <fullName evidence="2">MOSC domain-containing protein</fullName>
    </submittedName>
</protein>
<name>A0A848DS50_9PSEU</name>
<proteinExistence type="predicted"/>
<evidence type="ECO:0000259" key="1">
    <source>
        <dbReference type="PROSITE" id="PS51340"/>
    </source>
</evidence>
<accession>A0A848DS50</accession>
<dbReference type="RefSeq" id="WP_169416003.1">
    <property type="nucleotide sequence ID" value="NZ_JAAXKZ010000178.1"/>
</dbReference>